<evidence type="ECO:0000313" key="4">
    <source>
        <dbReference type="EMBL" id="QDT71658.1"/>
    </source>
</evidence>
<dbReference type="AlphaFoldDB" id="A0A517TTF5"/>
<feature type="domain" description="Recombinase" evidence="3">
    <location>
        <begin position="309"/>
        <end position="451"/>
    </location>
</feature>
<evidence type="ECO:0000259" key="3">
    <source>
        <dbReference type="PROSITE" id="PS51737"/>
    </source>
</evidence>
<dbReference type="OrthoDB" id="255625at2"/>
<dbReference type="PANTHER" id="PTHR30461">
    <property type="entry name" value="DNA-INVERTASE FROM LAMBDOID PROPHAGE"/>
    <property type="match status" value="1"/>
</dbReference>
<dbReference type="CDD" id="cd00338">
    <property type="entry name" value="Ser_Recombinase"/>
    <property type="match status" value="1"/>
</dbReference>
<evidence type="ECO:0000313" key="5">
    <source>
        <dbReference type="Proteomes" id="UP000317909"/>
    </source>
</evidence>
<dbReference type="InterPro" id="IPR050639">
    <property type="entry name" value="SSR_resolvase"/>
</dbReference>
<organism evidence="4 5">
    <name type="scientific">Lacipirellula limnantheis</name>
    <dbReference type="NCBI Taxonomy" id="2528024"/>
    <lineage>
        <taxon>Bacteria</taxon>
        <taxon>Pseudomonadati</taxon>
        <taxon>Planctomycetota</taxon>
        <taxon>Planctomycetia</taxon>
        <taxon>Pirellulales</taxon>
        <taxon>Lacipirellulaceae</taxon>
        <taxon>Lacipirellula</taxon>
    </lineage>
</organism>
<evidence type="ECO:0000256" key="2">
    <source>
        <dbReference type="SAM" id="MobiDB-lite"/>
    </source>
</evidence>
<dbReference type="GO" id="GO:0003677">
    <property type="term" value="F:DNA binding"/>
    <property type="evidence" value="ECO:0007669"/>
    <property type="project" value="InterPro"/>
</dbReference>
<protein>
    <recommendedName>
        <fullName evidence="3">Recombinase domain-containing protein</fullName>
    </recommendedName>
</protein>
<dbReference type="Pfam" id="PF00239">
    <property type="entry name" value="Resolvase"/>
    <property type="match status" value="1"/>
</dbReference>
<feature type="region of interest" description="Disordered" evidence="2">
    <location>
        <begin position="756"/>
        <end position="776"/>
    </location>
</feature>
<dbReference type="EMBL" id="CP036339">
    <property type="protein sequence ID" value="QDT71658.1"/>
    <property type="molecule type" value="Genomic_DNA"/>
</dbReference>
<proteinExistence type="predicted"/>
<feature type="coiled-coil region" evidence="1">
    <location>
        <begin position="580"/>
        <end position="607"/>
    </location>
</feature>
<keyword evidence="5" id="KW-1185">Reference proteome</keyword>
<dbReference type="Pfam" id="PF07508">
    <property type="entry name" value="Recombinase"/>
    <property type="match status" value="1"/>
</dbReference>
<dbReference type="InterPro" id="IPR038109">
    <property type="entry name" value="DNA_bind_recomb_sf"/>
</dbReference>
<sequence length="906" mass="101424">MSKSLRPNVRESFGLRTSSSFSLLPVQTCRSTGLPGQIQDKFTAPEPSLRTIAGTTSVSLLFFVGIGGAIGGRTRRKSTNERGLPDNSALLALAKTYLETQLRLYGSVELSRLLPRADKQTAACLVDEFRNAFLDLDWRPSSPLETSLTLTPVAAVYLRYSCDKSNPRSLDQQLRNCLEKAAQLGHWVPWDLVFADAAVSGTSAARRGYQMAKAAIEVESGRIGLVLIDEIGRAARDAIETLKLGRLMDNCGSRLVGCTDGFDSSHAHSKMMLSMFAMVHEHFVDQLRGKVRRGTDDAFRMGNNIRPPSFGYKLVPCLDAEGCPIVDTKGRVDVQKVVDDEHVEWVIKAFEMYVDGRKSPSKIAAFFNDHEVGGRKTWDGPNVTQLLTRRTYIGEEVEGMTRNCFDSESGKRTTIKVPESEWKRRDVPHLRIISDEMFEAAQARRRQCRDAHDTKLKNAPARTSVYSNLLIRPVCSCGTRLLIGRTGEHKSLFCPSAKDHKHKCQMGGYKSVRIIESCILDHVRSSLTPACEQEVLERANKFLADEIKKPVKDTKPLERTIKELKKKVALYLDKFEENPSEAAISRVNAYERTLKEREAELRDIQSRQLSTPVLLDAEAVSKALDQIRQLLNSDKEIAAPIIEKMVGQVVVSQTINAAKKRVWTAKFAINLIPVIAELTARSQCLNAPTWEYLHLSDWTLLTEAIVPLETVPPYVQIAPELLRLHRSGASIESLAATFKKTASVIRTILKFAQTGEKPQWEPKGKKRDRKKKGREKESDKVECKYLQFGELIAERRELGETFREIRNFIANEYGVKMSHPTAVRAYDHARPAAAIAAAASGRMPSRNSKNVLRPEQYDEIRRLLCLQPRVKYADIAAQVGCSAAAVSSEKRRMTAETNDEAKRADK</sequence>
<accession>A0A517TTF5</accession>
<reference evidence="4 5" key="1">
    <citation type="submission" date="2019-02" db="EMBL/GenBank/DDBJ databases">
        <title>Deep-cultivation of Planctomycetes and their phenomic and genomic characterization uncovers novel biology.</title>
        <authorList>
            <person name="Wiegand S."/>
            <person name="Jogler M."/>
            <person name="Boedeker C."/>
            <person name="Pinto D."/>
            <person name="Vollmers J."/>
            <person name="Rivas-Marin E."/>
            <person name="Kohn T."/>
            <person name="Peeters S.H."/>
            <person name="Heuer A."/>
            <person name="Rast P."/>
            <person name="Oberbeckmann S."/>
            <person name="Bunk B."/>
            <person name="Jeske O."/>
            <person name="Meyerdierks A."/>
            <person name="Storesund J.E."/>
            <person name="Kallscheuer N."/>
            <person name="Luecker S."/>
            <person name="Lage O.M."/>
            <person name="Pohl T."/>
            <person name="Merkel B.J."/>
            <person name="Hornburger P."/>
            <person name="Mueller R.-W."/>
            <person name="Bruemmer F."/>
            <person name="Labrenz M."/>
            <person name="Spormann A.M."/>
            <person name="Op den Camp H."/>
            <person name="Overmann J."/>
            <person name="Amann R."/>
            <person name="Jetten M.S.M."/>
            <person name="Mascher T."/>
            <person name="Medema M.H."/>
            <person name="Devos D.P."/>
            <person name="Kaster A.-K."/>
            <person name="Ovreas L."/>
            <person name="Rohde M."/>
            <person name="Galperin M.Y."/>
            <person name="Jogler C."/>
        </authorList>
    </citation>
    <scope>NUCLEOTIDE SEQUENCE [LARGE SCALE GENOMIC DNA]</scope>
    <source>
        <strain evidence="4 5">I41</strain>
    </source>
</reference>
<name>A0A517TTF5_9BACT</name>
<feature type="compositionally biased region" description="Basic and acidic residues" evidence="2">
    <location>
        <begin position="888"/>
        <end position="906"/>
    </location>
</feature>
<dbReference type="PROSITE" id="PS51737">
    <property type="entry name" value="RECOMBINASE_DNA_BIND"/>
    <property type="match status" value="1"/>
</dbReference>
<evidence type="ECO:0000256" key="1">
    <source>
        <dbReference type="SAM" id="Coils"/>
    </source>
</evidence>
<gene>
    <name evidence="4" type="ORF">I41_08180</name>
</gene>
<dbReference type="PANTHER" id="PTHR30461:SF23">
    <property type="entry name" value="DNA RECOMBINASE-RELATED"/>
    <property type="match status" value="1"/>
</dbReference>
<dbReference type="Proteomes" id="UP000317909">
    <property type="component" value="Chromosome"/>
</dbReference>
<feature type="region of interest" description="Disordered" evidence="2">
    <location>
        <begin position="887"/>
        <end position="906"/>
    </location>
</feature>
<keyword evidence="1" id="KW-0175">Coiled coil</keyword>
<dbReference type="InterPro" id="IPR011109">
    <property type="entry name" value="DNA_bind_recombinase_dom"/>
</dbReference>
<dbReference type="SUPFAM" id="SSF53041">
    <property type="entry name" value="Resolvase-like"/>
    <property type="match status" value="1"/>
</dbReference>
<dbReference type="InterPro" id="IPR006119">
    <property type="entry name" value="Resolv_N"/>
</dbReference>
<dbReference type="SMART" id="SM00857">
    <property type="entry name" value="Resolvase"/>
    <property type="match status" value="1"/>
</dbReference>
<dbReference type="Gene3D" id="3.90.1750.20">
    <property type="entry name" value="Putative Large Serine Recombinase, Chain B, Domain 2"/>
    <property type="match status" value="1"/>
</dbReference>
<dbReference type="InterPro" id="IPR036162">
    <property type="entry name" value="Resolvase-like_N_sf"/>
</dbReference>
<dbReference type="GO" id="GO:0000150">
    <property type="term" value="F:DNA strand exchange activity"/>
    <property type="evidence" value="ECO:0007669"/>
    <property type="project" value="InterPro"/>
</dbReference>
<feature type="compositionally biased region" description="Basic residues" evidence="2">
    <location>
        <begin position="764"/>
        <end position="773"/>
    </location>
</feature>
<dbReference type="Gene3D" id="3.40.50.1390">
    <property type="entry name" value="Resolvase, N-terminal catalytic domain"/>
    <property type="match status" value="1"/>
</dbReference>
<dbReference type="KEGG" id="llh:I41_08180"/>